<evidence type="ECO:0000256" key="4">
    <source>
        <dbReference type="ARBA" id="ARBA00023157"/>
    </source>
</evidence>
<evidence type="ECO:0000256" key="2">
    <source>
        <dbReference type="ARBA" id="ARBA00008543"/>
    </source>
</evidence>
<comment type="similarity">
    <text evidence="2">Belongs to the opioid neuropeptide precursor family.</text>
</comment>
<evidence type="ECO:0000256" key="5">
    <source>
        <dbReference type="SAM" id="MobiDB-lite"/>
    </source>
</evidence>
<dbReference type="EMBL" id="JBHFQA010000005">
    <property type="protein sequence ID" value="KAL2098556.1"/>
    <property type="molecule type" value="Genomic_DNA"/>
</dbReference>
<protein>
    <recommendedName>
        <fullName evidence="8">Prepronociceptin</fullName>
    </recommendedName>
</protein>
<evidence type="ECO:0000256" key="3">
    <source>
        <dbReference type="ARBA" id="ARBA00022525"/>
    </source>
</evidence>
<feature type="region of interest" description="Disordered" evidence="5">
    <location>
        <begin position="350"/>
        <end position="386"/>
    </location>
</feature>
<keyword evidence="7" id="KW-1185">Reference proteome</keyword>
<dbReference type="InterPro" id="IPR006024">
    <property type="entry name" value="Opioid_neupept"/>
</dbReference>
<keyword evidence="3" id="KW-0964">Secreted</keyword>
<dbReference type="Proteomes" id="UP001591681">
    <property type="component" value="Unassembled WGS sequence"/>
</dbReference>
<evidence type="ECO:0000313" key="7">
    <source>
        <dbReference type="Proteomes" id="UP001591681"/>
    </source>
</evidence>
<proteinExistence type="inferred from homology"/>
<evidence type="ECO:0008006" key="8">
    <source>
        <dbReference type="Google" id="ProtNLM"/>
    </source>
</evidence>
<organism evidence="6 7">
    <name type="scientific">Coilia grayii</name>
    <name type="common">Gray's grenadier anchovy</name>
    <dbReference type="NCBI Taxonomy" id="363190"/>
    <lineage>
        <taxon>Eukaryota</taxon>
        <taxon>Metazoa</taxon>
        <taxon>Chordata</taxon>
        <taxon>Craniata</taxon>
        <taxon>Vertebrata</taxon>
        <taxon>Euteleostomi</taxon>
        <taxon>Actinopterygii</taxon>
        <taxon>Neopterygii</taxon>
        <taxon>Teleostei</taxon>
        <taxon>Clupei</taxon>
        <taxon>Clupeiformes</taxon>
        <taxon>Clupeoidei</taxon>
        <taxon>Engraulidae</taxon>
        <taxon>Coilinae</taxon>
        <taxon>Coilia</taxon>
    </lineage>
</organism>
<evidence type="ECO:0000256" key="1">
    <source>
        <dbReference type="ARBA" id="ARBA00004613"/>
    </source>
</evidence>
<name>A0ABD1KHP5_9TELE</name>
<gene>
    <name evidence="6" type="ORF">ACEWY4_005036</name>
</gene>
<comment type="caution">
    <text evidence="6">The sequence shown here is derived from an EMBL/GenBank/DDBJ whole genome shotgun (WGS) entry which is preliminary data.</text>
</comment>
<reference evidence="6 7" key="1">
    <citation type="submission" date="2024-09" db="EMBL/GenBank/DDBJ databases">
        <title>A chromosome-level genome assembly of Gray's grenadier anchovy, Coilia grayii.</title>
        <authorList>
            <person name="Fu Z."/>
        </authorList>
    </citation>
    <scope>NUCLEOTIDE SEQUENCE [LARGE SCALE GENOMIC DNA]</scope>
    <source>
        <strain evidence="6">G4</strain>
        <tissue evidence="6">Muscle</tissue>
    </source>
</reference>
<sequence length="469" mass="51437">MVPFRGLDYPSKAPSSRSLHNAGSALKPLSNPSNRSLRATQLRATMAAQLRATGVHDEHFRQTRSSPNHGHAATASTTTDTTTATATTAHQPARGQDEHPIHASHSSTCHTTQCLCAHDLHNARDLDEMPLHCHSTGPCSSRSCVQSRVQLKTSDCELTIWAGEGPVLIAVVRNSLVFSSQRRVLGKRQWSYSSDVEPMGRNSLVFSSQRRVLGKLQWSYSSDVEPMSRAAMKTPLWMLVFICLFVPGHSDCQGDCLTCLNLLPKDQAFNTLVCLVQCHGNVSPGLSWDVCRKAMDKPQLPSQPQSLGGAGEHVPAVLPLEQGDGGLLSSEALQRFDHVARALGLDQQGLESRTTQLASETVEGDREEGEEGEEVEGEEADGEQGGEAAINLTKRFGGFLKGKYGYKKLVNPGRSYQKRYGGFIGVRKSARKWNNQKRFTEFLKQYLGMSTRDTEYNSVSADLTQQNEV</sequence>
<feature type="compositionally biased region" description="Polar residues" evidence="5">
    <location>
        <begin position="350"/>
        <end position="359"/>
    </location>
</feature>
<dbReference type="PANTHER" id="PTHR11438">
    <property type="entry name" value="PROENKEPHALIN"/>
    <property type="match status" value="1"/>
</dbReference>
<feature type="region of interest" description="Disordered" evidence="5">
    <location>
        <begin position="1"/>
        <end position="34"/>
    </location>
</feature>
<dbReference type="PRINTS" id="PR01028">
    <property type="entry name" value="OPIOIDPRCRSR"/>
</dbReference>
<feature type="compositionally biased region" description="Acidic residues" evidence="5">
    <location>
        <begin position="365"/>
        <end position="384"/>
    </location>
</feature>
<feature type="region of interest" description="Disordered" evidence="5">
    <location>
        <begin position="54"/>
        <end position="104"/>
    </location>
</feature>
<dbReference type="Pfam" id="PF01160">
    <property type="entry name" value="Opiods_neuropep"/>
    <property type="match status" value="1"/>
</dbReference>
<dbReference type="GO" id="GO:0005576">
    <property type="term" value="C:extracellular region"/>
    <property type="evidence" value="ECO:0007669"/>
    <property type="project" value="UniProtKB-SubCell"/>
</dbReference>
<dbReference type="PANTHER" id="PTHR11438:SF2">
    <property type="entry name" value="PREPRONOCICEPTIN"/>
    <property type="match status" value="1"/>
</dbReference>
<comment type="subcellular location">
    <subcellularLocation>
        <location evidence="1">Secreted</location>
    </subcellularLocation>
</comment>
<dbReference type="AlphaFoldDB" id="A0ABD1KHP5"/>
<keyword evidence="4" id="KW-1015">Disulfide bond</keyword>
<feature type="compositionally biased region" description="Low complexity" evidence="5">
    <location>
        <begin position="72"/>
        <end position="89"/>
    </location>
</feature>
<evidence type="ECO:0000313" key="6">
    <source>
        <dbReference type="EMBL" id="KAL2098556.1"/>
    </source>
</evidence>
<accession>A0ABD1KHP5</accession>